<proteinExistence type="predicted"/>
<dbReference type="Proteomes" id="UP001162501">
    <property type="component" value="Chromosome 4"/>
</dbReference>
<protein>
    <submittedName>
        <fullName evidence="1">Uncharacterized protein</fullName>
    </submittedName>
</protein>
<accession>A0AC59ZVM0</accession>
<sequence>MQPAPCLSWFRKTGVEEVVLPCGANRPPPPQDADMADHSTSLRWESGRSGPGSPASSLSSGAASVGENPWGR</sequence>
<evidence type="ECO:0000313" key="1">
    <source>
        <dbReference type="EMBL" id="CAN0517856.1"/>
    </source>
</evidence>
<gene>
    <name evidence="1" type="ORF">MRATA1EN22A_LOCUS23671</name>
</gene>
<reference evidence="1" key="2">
    <citation type="submission" date="2025-03" db="EMBL/GenBank/DDBJ databases">
        <authorList>
            <consortium name="ELIXIR-Norway"/>
            <consortium name="Elixir Norway"/>
        </authorList>
    </citation>
    <scope>NUCLEOTIDE SEQUENCE</scope>
</reference>
<evidence type="ECO:0000313" key="2">
    <source>
        <dbReference type="Proteomes" id="UP001162501"/>
    </source>
</evidence>
<name>A0AC59ZVM0_RANTA</name>
<organism evidence="1 2">
    <name type="scientific">Rangifer tarandus platyrhynchus</name>
    <name type="common">Svalbard reindeer</name>
    <dbReference type="NCBI Taxonomy" id="3082113"/>
    <lineage>
        <taxon>Eukaryota</taxon>
        <taxon>Metazoa</taxon>
        <taxon>Chordata</taxon>
        <taxon>Craniata</taxon>
        <taxon>Vertebrata</taxon>
        <taxon>Euteleostomi</taxon>
        <taxon>Mammalia</taxon>
        <taxon>Eutheria</taxon>
        <taxon>Laurasiatheria</taxon>
        <taxon>Artiodactyla</taxon>
        <taxon>Ruminantia</taxon>
        <taxon>Pecora</taxon>
        <taxon>Cervidae</taxon>
        <taxon>Odocoileinae</taxon>
        <taxon>Rangifer</taxon>
    </lineage>
</organism>
<dbReference type="EMBL" id="OX596088">
    <property type="protein sequence ID" value="CAN0517856.1"/>
    <property type="molecule type" value="Genomic_DNA"/>
</dbReference>
<reference evidence="1" key="1">
    <citation type="submission" date="2023-05" db="EMBL/GenBank/DDBJ databases">
        <authorList>
            <consortium name="ELIXIR-Norway"/>
        </authorList>
    </citation>
    <scope>NUCLEOTIDE SEQUENCE</scope>
</reference>